<evidence type="ECO:0000256" key="2">
    <source>
        <dbReference type="ARBA" id="ARBA00004128"/>
    </source>
</evidence>
<dbReference type="GO" id="GO:0005774">
    <property type="term" value="C:vacuolar membrane"/>
    <property type="evidence" value="ECO:0007669"/>
    <property type="project" value="UniProtKB-SubCell"/>
</dbReference>
<dbReference type="GO" id="GO:0006508">
    <property type="term" value="P:proteolysis"/>
    <property type="evidence" value="ECO:0007669"/>
    <property type="project" value="InterPro"/>
</dbReference>
<evidence type="ECO:0000256" key="5">
    <source>
        <dbReference type="ARBA" id="ARBA00022554"/>
    </source>
</evidence>
<dbReference type="PANTHER" id="PTHR12147:SF58">
    <property type="entry name" value="VACUOLAR MEMBRANE PROTEASE"/>
    <property type="match status" value="1"/>
</dbReference>
<proteinExistence type="inferred from homology"/>
<keyword evidence="12" id="KW-1185">Reference proteome</keyword>
<feature type="transmembrane region" description="Helical" evidence="9">
    <location>
        <begin position="363"/>
        <end position="384"/>
    </location>
</feature>
<dbReference type="Pfam" id="PF04389">
    <property type="entry name" value="Peptidase_M28"/>
    <property type="match status" value="1"/>
</dbReference>
<evidence type="ECO:0000313" key="12">
    <source>
        <dbReference type="Proteomes" id="UP000270856"/>
    </source>
</evidence>
<evidence type="ECO:0000256" key="9">
    <source>
        <dbReference type="SAM" id="Phobius"/>
    </source>
</evidence>
<dbReference type="InterPro" id="IPR007484">
    <property type="entry name" value="Peptidase_M28"/>
</dbReference>
<comment type="subcellular location">
    <subcellularLocation>
        <location evidence="2">Vacuole membrane</location>
        <topology evidence="2">Multi-pass membrane protein</topology>
    </subcellularLocation>
</comment>
<keyword evidence="7" id="KW-0325">Glycoprotein</keyword>
<evidence type="ECO:0000256" key="1">
    <source>
        <dbReference type="ARBA" id="ARBA00003273"/>
    </source>
</evidence>
<keyword evidence="9" id="KW-0812">Transmembrane</keyword>
<accession>A0A3N4ND78</accession>
<evidence type="ECO:0000256" key="3">
    <source>
        <dbReference type="ARBA" id="ARBA00010918"/>
    </source>
</evidence>
<protein>
    <recommendedName>
        <fullName evidence="4">Vacuolar membrane protease</fullName>
    </recommendedName>
    <alternativeName>
        <fullName evidence="8">FXNA-related family protease 1</fullName>
    </alternativeName>
</protein>
<comment type="caution">
    <text evidence="11">The sequence shown here is derived from an EMBL/GenBank/DDBJ whole genome shotgun (WGS) entry which is preliminary data.</text>
</comment>
<feature type="transmembrane region" description="Helical" evidence="9">
    <location>
        <begin position="329"/>
        <end position="351"/>
    </location>
</feature>
<dbReference type="Gene3D" id="3.40.630.10">
    <property type="entry name" value="Zn peptidases"/>
    <property type="match status" value="1"/>
</dbReference>
<organism evidence="11 12">
    <name type="scientific">Aureibaculum marinum</name>
    <dbReference type="NCBI Taxonomy" id="2487930"/>
    <lineage>
        <taxon>Bacteria</taxon>
        <taxon>Pseudomonadati</taxon>
        <taxon>Bacteroidota</taxon>
        <taxon>Flavobacteriia</taxon>
        <taxon>Flavobacteriales</taxon>
        <taxon>Flavobacteriaceae</taxon>
        <taxon>Aureibaculum</taxon>
    </lineage>
</organism>
<dbReference type="EMBL" id="RPFJ01000031">
    <property type="protein sequence ID" value="RPD93305.1"/>
    <property type="molecule type" value="Genomic_DNA"/>
</dbReference>
<evidence type="ECO:0000256" key="7">
    <source>
        <dbReference type="ARBA" id="ARBA00023180"/>
    </source>
</evidence>
<dbReference type="OrthoDB" id="9778250at2"/>
<keyword evidence="9" id="KW-0472">Membrane</keyword>
<feature type="transmembrane region" description="Helical" evidence="9">
    <location>
        <begin position="510"/>
        <end position="529"/>
    </location>
</feature>
<feature type="transmembrane region" description="Helical" evidence="9">
    <location>
        <begin position="404"/>
        <end position="421"/>
    </location>
</feature>
<keyword evidence="6 9" id="KW-1133">Transmembrane helix</keyword>
<dbReference type="InterPro" id="IPR045175">
    <property type="entry name" value="M28_fam"/>
</dbReference>
<reference evidence="11 12" key="1">
    <citation type="submission" date="2018-11" db="EMBL/GenBank/DDBJ databases">
        <title>Aureibaculum marinum gen. nov., sp. nov., a member of the family Flavobacteriaceae isolated from the Bohai Sea.</title>
        <authorList>
            <person name="Ji X."/>
        </authorList>
    </citation>
    <scope>NUCLEOTIDE SEQUENCE [LARGE SCALE GENOMIC DNA]</scope>
    <source>
        <strain evidence="11 12">BH-SD17</strain>
    </source>
</reference>
<dbReference type="Proteomes" id="UP000270856">
    <property type="component" value="Unassembled WGS sequence"/>
</dbReference>
<evidence type="ECO:0000259" key="10">
    <source>
        <dbReference type="Pfam" id="PF04389"/>
    </source>
</evidence>
<comment type="similarity">
    <text evidence="3">Belongs to the peptidase M28 family.</text>
</comment>
<sequence>MKKYASAISFIIIILSIYLSFNVLMPKIKTSENVPITEFSITRALTHLKEISQKPHYVGTKEHQKVQSYIVNELKKLGLSVEIQHQVAVNRKWRAGTNTQNIIAKIKGSSNSKALLILTHYDSAVHSSLGASDAGSGVVTILEGLRAFLSKNKAPKNDIIILFSDAEELGLLGANAFVKHHPWGKNIGLVLNFEARGSGGPSYMLMETNNGNKKLIEHFTNANPKYPVASSLMYSIYKMLPNDTDLTVFREEGNIQGYNFAFIDDHFDYHTELDSYERLDRNTLEHQASYLMPLLYYFADADLSDLNAVSDYVYFNFPFIGMMYYPFSWVMPMVIIISIVFLSLLVIGISTKKLNIVAILKGFIPFLLSLAVNGLITFYGWKILLKIHPQYQDILHGFTYNGHWYIAAFSALTLAICILIYNRYFKNIEIINLIIAPIFIWILINTAVAIYLKGAGYFIVATIYGIVVFTLLLFSKKKNQSILLSLLSVPILLIFAPLVQMFPIGLGLKMLVISSIFIVLIFALLLPIFSSFKNNKKLGRLFLVLSLLIFISASYKSGYTSNQKLPNSIIYVFDADKNEAYWASYNKNTDEYMEQFLGKNPTKGGFDNTTTMSKYGTKIQMHKKTEVKTIIQPQIEILRDTIINESRHLNIKITPQRDIDRIELLSLNEVSFETFTINGEPLPKPKDSEYVFKTNNQILSYYFSNTDKHLDFKFSIPKEQKPSFVIYETSYDLLESMSFNITPRNETMMPMPFVINDAIIIKKQINLE</sequence>
<feature type="transmembrane region" description="Helical" evidence="9">
    <location>
        <begin position="482"/>
        <end position="504"/>
    </location>
</feature>
<feature type="transmembrane region" description="Helical" evidence="9">
    <location>
        <begin position="457"/>
        <end position="475"/>
    </location>
</feature>
<feature type="domain" description="Peptidase M28" evidence="10">
    <location>
        <begin position="101"/>
        <end position="290"/>
    </location>
</feature>
<dbReference type="RefSeq" id="WP_123898921.1">
    <property type="nucleotide sequence ID" value="NZ_RPFJ01000031.1"/>
</dbReference>
<evidence type="ECO:0000256" key="6">
    <source>
        <dbReference type="ARBA" id="ARBA00022989"/>
    </source>
</evidence>
<feature type="transmembrane region" description="Helical" evidence="9">
    <location>
        <begin position="433"/>
        <end position="451"/>
    </location>
</feature>
<keyword evidence="5" id="KW-0926">Vacuole</keyword>
<feature type="transmembrane region" description="Helical" evidence="9">
    <location>
        <begin position="541"/>
        <end position="559"/>
    </location>
</feature>
<gene>
    <name evidence="11" type="ORF">EGM88_13340</name>
</gene>
<dbReference type="AlphaFoldDB" id="A0A3N4ND78"/>
<evidence type="ECO:0000313" key="11">
    <source>
        <dbReference type="EMBL" id="RPD93305.1"/>
    </source>
</evidence>
<dbReference type="GO" id="GO:0008235">
    <property type="term" value="F:metalloexopeptidase activity"/>
    <property type="evidence" value="ECO:0007669"/>
    <property type="project" value="InterPro"/>
</dbReference>
<evidence type="ECO:0000256" key="4">
    <source>
        <dbReference type="ARBA" id="ARBA00017435"/>
    </source>
</evidence>
<feature type="transmembrane region" description="Helical" evidence="9">
    <location>
        <begin position="7"/>
        <end position="25"/>
    </location>
</feature>
<dbReference type="PANTHER" id="PTHR12147">
    <property type="entry name" value="METALLOPEPTIDASE M28 FAMILY MEMBER"/>
    <property type="match status" value="1"/>
</dbReference>
<comment type="function">
    <text evidence="1">May be involved in vacuolar sorting and osmoregulation.</text>
</comment>
<dbReference type="SUPFAM" id="SSF53187">
    <property type="entry name" value="Zn-dependent exopeptidases"/>
    <property type="match status" value="1"/>
</dbReference>
<evidence type="ECO:0000256" key="8">
    <source>
        <dbReference type="ARBA" id="ARBA00031512"/>
    </source>
</evidence>
<name>A0A3N4ND78_9FLAO</name>